<dbReference type="InterPro" id="IPR058548">
    <property type="entry name" value="MlaB-like_STAS"/>
</dbReference>
<feature type="domain" description="MlaB-like STAS" evidence="1">
    <location>
        <begin position="17"/>
        <end position="86"/>
    </location>
</feature>
<proteinExistence type="predicted"/>
<protein>
    <submittedName>
        <fullName evidence="2">STAS domain-containing protein</fullName>
    </submittedName>
</protein>
<accession>A0ABU8MWG8</accession>
<keyword evidence="3" id="KW-1185">Reference proteome</keyword>
<dbReference type="InterPro" id="IPR036513">
    <property type="entry name" value="STAS_dom_sf"/>
</dbReference>
<organism evidence="2 3">
    <name type="scientific">Actinomycetospora aurantiaca</name>
    <dbReference type="NCBI Taxonomy" id="3129233"/>
    <lineage>
        <taxon>Bacteria</taxon>
        <taxon>Bacillati</taxon>
        <taxon>Actinomycetota</taxon>
        <taxon>Actinomycetes</taxon>
        <taxon>Pseudonocardiales</taxon>
        <taxon>Pseudonocardiaceae</taxon>
        <taxon>Actinomycetospora</taxon>
    </lineage>
</organism>
<dbReference type="Proteomes" id="UP001385809">
    <property type="component" value="Unassembled WGS sequence"/>
</dbReference>
<evidence type="ECO:0000259" key="1">
    <source>
        <dbReference type="Pfam" id="PF13466"/>
    </source>
</evidence>
<evidence type="ECO:0000313" key="3">
    <source>
        <dbReference type="Proteomes" id="UP001385809"/>
    </source>
</evidence>
<dbReference type="EMBL" id="JBBEGN010000018">
    <property type="protein sequence ID" value="MEJ2871005.1"/>
    <property type="molecule type" value="Genomic_DNA"/>
</dbReference>
<sequence length="112" mass="11901">MASISFPVAPDGPTVVLEITGELDRSARGRLAVLLEALLQVPHPVVLDVSEARSDSSLSLAQLCSFRETRRAAGLACRIQGLHPAVVPGWDRVPLEQVFAVYTDSRPGPAAS</sequence>
<evidence type="ECO:0000313" key="2">
    <source>
        <dbReference type="EMBL" id="MEJ2871005.1"/>
    </source>
</evidence>
<dbReference type="SUPFAM" id="SSF52091">
    <property type="entry name" value="SpoIIaa-like"/>
    <property type="match status" value="1"/>
</dbReference>
<gene>
    <name evidence="2" type="ORF">WCD74_24795</name>
</gene>
<reference evidence="2 3" key="1">
    <citation type="submission" date="2024-03" db="EMBL/GenBank/DDBJ databases">
        <title>Actinomycetospora sp. OC33-EN08, a novel actinomycete isolated from wild orchid (Aerides multiflora).</title>
        <authorList>
            <person name="Suriyachadkun C."/>
        </authorList>
    </citation>
    <scope>NUCLEOTIDE SEQUENCE [LARGE SCALE GENOMIC DNA]</scope>
    <source>
        <strain evidence="2 3">OC33-EN08</strain>
    </source>
</reference>
<dbReference type="Gene3D" id="3.30.750.24">
    <property type="entry name" value="STAS domain"/>
    <property type="match status" value="1"/>
</dbReference>
<comment type="caution">
    <text evidence="2">The sequence shown here is derived from an EMBL/GenBank/DDBJ whole genome shotgun (WGS) entry which is preliminary data.</text>
</comment>
<dbReference type="Pfam" id="PF13466">
    <property type="entry name" value="STAS_2"/>
    <property type="match status" value="1"/>
</dbReference>
<name>A0ABU8MWG8_9PSEU</name>
<dbReference type="RefSeq" id="WP_337697577.1">
    <property type="nucleotide sequence ID" value="NZ_JBBEGN010000018.1"/>
</dbReference>